<dbReference type="AlphaFoldDB" id="A0A0D0C5G8"/>
<dbReference type="EMBL" id="KN834834">
    <property type="protein sequence ID" value="KIK53052.1"/>
    <property type="molecule type" value="Genomic_DNA"/>
</dbReference>
<sequence length="334" mass="37875">MPQSPNLIVSATPLALSRDPPSLDTWIDQLSICLKLLSSDDTGGCQLPDKSACNADEFKFLQEIMHLPDQRIPFRDSAPSRHRVLQDPNGPFSRSHLRTRHGFFSILVLRALLHSTDFLFLKGNRILFESYDDFNGVIQEVAREKNWDIHSTRFCKPDAYGRHSGVSVSIGNAKAYWDASGKDCNTSWLIEGKDISFRKLVGLLAGNEFPGIGKLQALQIATDYARAGIIQPTEDEFLEGIRYVNMGAVAGLMDLGLLERKFKMKQVNGRLARAKDKSQVNREDLKSAFVAVKVAVEEKWDSTNYPWDMFELEHWLCKASPRRLGRESYYQIYE</sequence>
<keyword evidence="2" id="KW-1185">Reference proteome</keyword>
<name>A0A0D0C5G8_9AGAR</name>
<organism evidence="1 2">
    <name type="scientific">Collybiopsis luxurians FD-317 M1</name>
    <dbReference type="NCBI Taxonomy" id="944289"/>
    <lineage>
        <taxon>Eukaryota</taxon>
        <taxon>Fungi</taxon>
        <taxon>Dikarya</taxon>
        <taxon>Basidiomycota</taxon>
        <taxon>Agaricomycotina</taxon>
        <taxon>Agaricomycetes</taxon>
        <taxon>Agaricomycetidae</taxon>
        <taxon>Agaricales</taxon>
        <taxon>Marasmiineae</taxon>
        <taxon>Omphalotaceae</taxon>
        <taxon>Collybiopsis</taxon>
        <taxon>Collybiopsis luxurians</taxon>
    </lineage>
</organism>
<reference evidence="1 2" key="1">
    <citation type="submission" date="2014-04" db="EMBL/GenBank/DDBJ databases">
        <title>Evolutionary Origins and Diversification of the Mycorrhizal Mutualists.</title>
        <authorList>
            <consortium name="DOE Joint Genome Institute"/>
            <consortium name="Mycorrhizal Genomics Consortium"/>
            <person name="Kohler A."/>
            <person name="Kuo A."/>
            <person name="Nagy L.G."/>
            <person name="Floudas D."/>
            <person name="Copeland A."/>
            <person name="Barry K.W."/>
            <person name="Cichocki N."/>
            <person name="Veneault-Fourrey C."/>
            <person name="LaButti K."/>
            <person name="Lindquist E.A."/>
            <person name="Lipzen A."/>
            <person name="Lundell T."/>
            <person name="Morin E."/>
            <person name="Murat C."/>
            <person name="Riley R."/>
            <person name="Ohm R."/>
            <person name="Sun H."/>
            <person name="Tunlid A."/>
            <person name="Henrissat B."/>
            <person name="Grigoriev I.V."/>
            <person name="Hibbett D.S."/>
            <person name="Martin F."/>
        </authorList>
    </citation>
    <scope>NUCLEOTIDE SEQUENCE [LARGE SCALE GENOMIC DNA]</scope>
    <source>
        <strain evidence="1 2">FD-317 M1</strain>
    </source>
</reference>
<dbReference type="OrthoDB" id="2934473at2759"/>
<proteinExistence type="predicted"/>
<accession>A0A0D0C5G8</accession>
<evidence type="ECO:0000313" key="1">
    <source>
        <dbReference type="EMBL" id="KIK53052.1"/>
    </source>
</evidence>
<gene>
    <name evidence="1" type="ORF">GYMLUDRAFT_63924</name>
</gene>
<dbReference type="HOGENOM" id="CLU_831722_0_0_1"/>
<dbReference type="Proteomes" id="UP000053593">
    <property type="component" value="Unassembled WGS sequence"/>
</dbReference>
<protein>
    <submittedName>
        <fullName evidence="1">Uncharacterized protein</fullName>
    </submittedName>
</protein>
<evidence type="ECO:0000313" key="2">
    <source>
        <dbReference type="Proteomes" id="UP000053593"/>
    </source>
</evidence>